<dbReference type="EMBL" id="WTXG01000141">
    <property type="protein sequence ID" value="KAI0291902.1"/>
    <property type="molecule type" value="Genomic_DNA"/>
</dbReference>
<keyword evidence="2" id="KW-1015">Disulfide bond</keyword>
<dbReference type="SUPFAM" id="SSF50630">
    <property type="entry name" value="Acid proteases"/>
    <property type="match status" value="1"/>
</dbReference>
<dbReference type="GO" id="GO:0006508">
    <property type="term" value="P:proteolysis"/>
    <property type="evidence" value="ECO:0007669"/>
    <property type="project" value="InterPro"/>
</dbReference>
<proteinExistence type="inferred from homology"/>
<sequence>MVSVWLRSTFHPTGCYKASQIKGCSLTSLWPPSPRTHPGFIIDYHRLVLSFNFLSHNTPSSWTDVMQLTPSFFLLLGSLFIMISPRVNAIPLTPPSKHINRSHRRLARMTGRKGPSAEVLEQLAVRETHIVSRSPSRIGYPVVKLGNSQDPSAAATPINAQALADNALTPANTPSTLNSLGLDIEANDVGFIATVQMGTPPRDFRLLMDSGSADLWVGSEGCVSENGTDCGNHVFLGPQSSSSFVDAQKTFQVTYGSGAVAGDIVTDDLIIAGLRLPGHTFGVATQESNDFSSSQTMFDGIMGLAQSTLSEQQTLTPVEALAKAGLIKEPITSFKIPRLADQKNDGEVTFGGLDTSKFDQTTLVTIENVNAAGFWEGAIDSVSLTDRILVSTIAQRFSIPAPPCLFYTPCYPGGRDAGNNGFTLPCTTNTSLAVTFGGRSFAIDPRDITFVPVDPNDPTGDCISGISAGQLGDQKEWLVGDVFLKNAYFSTDVGKNTIQLAKLL</sequence>
<dbReference type="Proteomes" id="UP001203297">
    <property type="component" value="Unassembled WGS sequence"/>
</dbReference>
<organism evidence="4 5">
    <name type="scientific">Multifurca ochricompacta</name>
    <dbReference type="NCBI Taxonomy" id="376703"/>
    <lineage>
        <taxon>Eukaryota</taxon>
        <taxon>Fungi</taxon>
        <taxon>Dikarya</taxon>
        <taxon>Basidiomycota</taxon>
        <taxon>Agaricomycotina</taxon>
        <taxon>Agaricomycetes</taxon>
        <taxon>Russulales</taxon>
        <taxon>Russulaceae</taxon>
        <taxon>Multifurca</taxon>
    </lineage>
</organism>
<reference evidence="4" key="1">
    <citation type="journal article" date="2022" name="New Phytol.">
        <title>Evolutionary transition to the ectomycorrhizal habit in the genomes of a hyperdiverse lineage of mushroom-forming fungi.</title>
        <authorList>
            <person name="Looney B."/>
            <person name="Miyauchi S."/>
            <person name="Morin E."/>
            <person name="Drula E."/>
            <person name="Courty P.E."/>
            <person name="Kohler A."/>
            <person name="Kuo A."/>
            <person name="LaButti K."/>
            <person name="Pangilinan J."/>
            <person name="Lipzen A."/>
            <person name="Riley R."/>
            <person name="Andreopoulos W."/>
            <person name="He G."/>
            <person name="Johnson J."/>
            <person name="Nolan M."/>
            <person name="Tritt A."/>
            <person name="Barry K.W."/>
            <person name="Grigoriev I.V."/>
            <person name="Nagy L.G."/>
            <person name="Hibbett D."/>
            <person name="Henrissat B."/>
            <person name="Matheny P.B."/>
            <person name="Labbe J."/>
            <person name="Martin F.M."/>
        </authorList>
    </citation>
    <scope>NUCLEOTIDE SEQUENCE</scope>
    <source>
        <strain evidence="4">BPL690</strain>
    </source>
</reference>
<comment type="caution">
    <text evidence="4">The sequence shown here is derived from an EMBL/GenBank/DDBJ whole genome shotgun (WGS) entry which is preliminary data.</text>
</comment>
<dbReference type="PANTHER" id="PTHR47966:SF75">
    <property type="entry name" value="ENDOPEPTIDASE (CTSD), PUTATIVE (AFU_ORTHOLOGUE AFUA_4G07040)-RELATED"/>
    <property type="match status" value="1"/>
</dbReference>
<accession>A0AAD4LW84</accession>
<dbReference type="PROSITE" id="PS51767">
    <property type="entry name" value="PEPTIDASE_A1"/>
    <property type="match status" value="1"/>
</dbReference>
<dbReference type="InterPro" id="IPR021109">
    <property type="entry name" value="Peptidase_aspartic_dom_sf"/>
</dbReference>
<dbReference type="Gene3D" id="2.40.70.10">
    <property type="entry name" value="Acid Proteases"/>
    <property type="match status" value="2"/>
</dbReference>
<evidence type="ECO:0000259" key="3">
    <source>
        <dbReference type="PROSITE" id="PS51767"/>
    </source>
</evidence>
<dbReference type="CDD" id="cd05471">
    <property type="entry name" value="pepsin_like"/>
    <property type="match status" value="1"/>
</dbReference>
<dbReference type="GO" id="GO:0004190">
    <property type="term" value="F:aspartic-type endopeptidase activity"/>
    <property type="evidence" value="ECO:0007669"/>
    <property type="project" value="InterPro"/>
</dbReference>
<name>A0AAD4LW84_9AGAM</name>
<comment type="similarity">
    <text evidence="1">Belongs to the peptidase A1 family.</text>
</comment>
<dbReference type="InterPro" id="IPR033121">
    <property type="entry name" value="PEPTIDASE_A1"/>
</dbReference>
<evidence type="ECO:0000256" key="1">
    <source>
        <dbReference type="ARBA" id="ARBA00007447"/>
    </source>
</evidence>
<evidence type="ECO:0000313" key="5">
    <source>
        <dbReference type="Proteomes" id="UP001203297"/>
    </source>
</evidence>
<dbReference type="InterPro" id="IPR034164">
    <property type="entry name" value="Pepsin-like_dom"/>
</dbReference>
<feature type="domain" description="Peptidase A1" evidence="3">
    <location>
        <begin position="191"/>
        <end position="501"/>
    </location>
</feature>
<dbReference type="PRINTS" id="PR00792">
    <property type="entry name" value="PEPSIN"/>
</dbReference>
<protein>
    <submittedName>
        <fullName evidence="4">Aspartic peptidase domain-containing protein</fullName>
    </submittedName>
</protein>
<evidence type="ECO:0000313" key="4">
    <source>
        <dbReference type="EMBL" id="KAI0291902.1"/>
    </source>
</evidence>
<keyword evidence="5" id="KW-1185">Reference proteome</keyword>
<dbReference type="PANTHER" id="PTHR47966">
    <property type="entry name" value="BETA-SITE APP-CLEAVING ENZYME, ISOFORM A-RELATED"/>
    <property type="match status" value="1"/>
</dbReference>
<evidence type="ECO:0000256" key="2">
    <source>
        <dbReference type="PIRSR" id="PIRSR601461-2"/>
    </source>
</evidence>
<dbReference type="InterPro" id="IPR001461">
    <property type="entry name" value="Aspartic_peptidase_A1"/>
</dbReference>
<feature type="disulfide bond" evidence="2">
    <location>
        <begin position="222"/>
        <end position="230"/>
    </location>
</feature>
<gene>
    <name evidence="4" type="ORF">B0F90DRAFT_1774006</name>
</gene>
<dbReference type="Pfam" id="PF00026">
    <property type="entry name" value="Asp"/>
    <property type="match status" value="1"/>
</dbReference>
<dbReference type="AlphaFoldDB" id="A0AAD4LW84"/>